<reference evidence="2" key="1">
    <citation type="submission" date="2021-01" db="EMBL/GenBank/DDBJ databases">
        <title>Genome public.</title>
        <authorList>
            <person name="Liu C."/>
            <person name="Sun Q."/>
        </authorList>
    </citation>
    <scope>NUCLEOTIDE SEQUENCE [LARGE SCALE GENOMIC DNA]</scope>
    <source>
        <strain evidence="2">CGMCC 1.18722</strain>
    </source>
</reference>
<proteinExistence type="predicted"/>
<dbReference type="EMBL" id="JAERTZ010000004">
    <property type="protein sequence ID" value="MBL1376047.1"/>
    <property type="molecule type" value="Genomic_DNA"/>
</dbReference>
<dbReference type="Proteomes" id="UP000638570">
    <property type="component" value="Unassembled WGS sequence"/>
</dbReference>
<keyword evidence="2" id="KW-1185">Reference proteome</keyword>
<evidence type="ECO:0000313" key="2">
    <source>
        <dbReference type="Proteomes" id="UP000638570"/>
    </source>
</evidence>
<sequence>MDVRGLDKRFLEKQEQQLTERIRQLQPDALDRFEDITGNRSIHSFHAMLGSNNNVYVDSVRTAFLDPKDFISQWLKGLTERVQSQAEQGRLKPEYYGRVGREYFLMCALKDDLLTEYLFLFLTRNFYRNFKERVRNKPDENLWSVWFGSGNLVWGLLISPEMRSDEWVNDKSEMRRADFNYWTVRHVMQSGLIDPESDEPVKFDSPKQFSQFYRSILKRVSNSQYEKGIADRYLTYLRKSSTPYEEPFLIPELRFAGKEKKHKYRLDYVVLNPYTMSKTGFEISPASTHMKVDRIRNVTKSEMNDVLRDDWAKEMKKRNEYFSKFGINTITFTDEDLSDLDHCFSVIEKYLAERRRDFPRVEKSLQDARAAFAEIML</sequence>
<evidence type="ECO:0008006" key="3">
    <source>
        <dbReference type="Google" id="ProtNLM"/>
    </source>
</evidence>
<protein>
    <recommendedName>
        <fullName evidence="3">Topoisomerase II</fullName>
    </recommendedName>
</protein>
<comment type="caution">
    <text evidence="1">The sequence shown here is derived from an EMBL/GenBank/DDBJ whole genome shotgun (WGS) entry which is preliminary data.</text>
</comment>
<organism evidence="1 2">
    <name type="scientific">Zobellella iuensis</name>
    <dbReference type="NCBI Taxonomy" id="2803811"/>
    <lineage>
        <taxon>Bacteria</taxon>
        <taxon>Pseudomonadati</taxon>
        <taxon>Pseudomonadota</taxon>
        <taxon>Gammaproteobacteria</taxon>
        <taxon>Aeromonadales</taxon>
        <taxon>Aeromonadaceae</taxon>
        <taxon>Zobellella</taxon>
    </lineage>
</organism>
<gene>
    <name evidence="1" type="ORF">JKV55_01710</name>
</gene>
<dbReference type="RefSeq" id="WP_202082022.1">
    <property type="nucleotide sequence ID" value="NZ_JAERTZ010000004.1"/>
</dbReference>
<accession>A0ABS1QMF9</accession>
<name>A0ABS1QMF9_9GAMM</name>
<evidence type="ECO:0000313" key="1">
    <source>
        <dbReference type="EMBL" id="MBL1376047.1"/>
    </source>
</evidence>